<feature type="compositionally biased region" description="Low complexity" evidence="2">
    <location>
        <begin position="258"/>
        <end position="273"/>
    </location>
</feature>
<dbReference type="InterPro" id="IPR029452">
    <property type="entry name" value="RICTOR_V"/>
</dbReference>
<dbReference type="EMBL" id="MDYQ01000292">
    <property type="protein sequence ID" value="PRP76934.1"/>
    <property type="molecule type" value="Genomic_DNA"/>
</dbReference>
<dbReference type="Pfam" id="PF14664">
    <property type="entry name" value="RICTOR_N"/>
    <property type="match status" value="1"/>
</dbReference>
<feature type="compositionally biased region" description="Polar residues" evidence="2">
    <location>
        <begin position="274"/>
        <end position="291"/>
    </location>
</feature>
<dbReference type="InterPro" id="IPR028267">
    <property type="entry name" value="Pianissimo_N"/>
</dbReference>
<reference evidence="7 8" key="1">
    <citation type="journal article" date="2018" name="Genome Biol. Evol.">
        <title>Multiple Roots of Fruiting Body Formation in Amoebozoa.</title>
        <authorList>
            <person name="Hillmann F."/>
            <person name="Forbes G."/>
            <person name="Novohradska S."/>
            <person name="Ferling I."/>
            <person name="Riege K."/>
            <person name="Groth M."/>
            <person name="Westermann M."/>
            <person name="Marz M."/>
            <person name="Spaller T."/>
            <person name="Winckler T."/>
            <person name="Schaap P."/>
            <person name="Glockner G."/>
        </authorList>
    </citation>
    <scope>NUCLEOTIDE SEQUENCE [LARGE SCALE GENOMIC DNA]</scope>
    <source>
        <strain evidence="7 8">Jena</strain>
    </source>
</reference>
<feature type="transmembrane region" description="Helical" evidence="3">
    <location>
        <begin position="400"/>
        <end position="421"/>
    </location>
</feature>
<name>A0A2P6MZ16_9EUKA</name>
<feature type="compositionally biased region" description="Polar residues" evidence="2">
    <location>
        <begin position="17"/>
        <end position="29"/>
    </location>
</feature>
<comment type="similarity">
    <text evidence="1">Belongs to the RICTOR family.</text>
</comment>
<evidence type="ECO:0000256" key="1">
    <source>
        <dbReference type="ARBA" id="ARBA00008878"/>
    </source>
</evidence>
<feature type="region of interest" description="Disordered" evidence="2">
    <location>
        <begin position="248"/>
        <end position="298"/>
    </location>
</feature>
<dbReference type="SMART" id="SM01303">
    <property type="entry name" value="RasGEF_N_2"/>
    <property type="match status" value="1"/>
</dbReference>
<comment type="caution">
    <text evidence="7">The sequence shown here is derived from an EMBL/GenBank/DDBJ whole genome shotgun (WGS) entry which is preliminary data.</text>
</comment>
<dbReference type="PANTHER" id="PTHR13298:SF11">
    <property type="entry name" value="RAPAMYCIN-INSENSITIVE COMPANION OF MTOR"/>
    <property type="match status" value="1"/>
</dbReference>
<sequence length="1149" mass="128096">MESSSVSDLRRKKPSALNRQQWMSKPESSVSSIVQQLSKGDEDVPPKIRLNLLNELVQISDQIESYDTDALLCCLRATLLGSLRTLRVAALRVIRYYLKNSEFTVHLISLGVNLFISRSLDKIDKQTEVERLQVLKLVRKWVVTCCETIPNNIVHSLVSLGEAAEDPLQRISVEVVCEITMRNPKVSANCGGIKLLLNAILDPNNVGIQESLVQGLAYLLNGSNRKFVRIPLDLGILLAPITECQIKETPPAPPPAPAAGAANNAPNNLAGNAQNKPQLTITNPTGQTSTAPKKEKKEDKVSMSIRAISILLRGWTGVFVLSSFPFGLASLVNAFYLPSHDLHVQVLDALFDIFRISDVDKNSDPSGTKLGSSAEEDHSFRSIGLLELPKKARGKQQNLLNNYLSVLLVAFIHCGLIEGLVTLGTKYSKNSEAGGQSTVTKATLLLGELLYLTNVLLPPNQCAKVQTLPKLVEFAASFTVLDPRQRSRASTMLSNLHSYHHQKHSNNNTAETSGATNDWKRLKLGDRRHERKIDSLKKLDAQLDQDQLRTKILESQVTTTKDHTKWKWDNISDLIDGPLLSNPTLLTQVMKTKFIKRVLSYFRPLTQAFAALPWTPENDKYRRIAVQLLQVLVSTEQGADYLKHSKLIPEIIDIIKLELDPVANAHPAHKERPLSSEKMWKKMSAEYFTILGSLSTTPRGMEILIDFGILDYLTALVALPSRDDLFATIVTSLDYTTSDHTRMFLSKALSSSSKGTRFRATRHLHVLVRSGVQNFDQWGITFLLDQLNDGDIKASKMALNALTEACNQVECMDALIAAKPQLLKHGPAGKHLWLRSLSRPNGLANLLAEGNQIHTEMNLWKKELNDSYVLSIEHELNQVFSPSSSLTATKEQELDGVTPPPHFYGELAKTEKGCQVLEESRHVNEFIQCASELTTQTQLQRRAALWALGHIGSSQTGLSFLLQSRYHIQNMDVLQVLTNLATNDPCLSIRGTCMYILGMMSGVEDARRRLDWLGWESPTNLSSLICVPKDHKSELLFRLHDDKYCGSYAVSGHISYFDKEDETNNEILTNVTHLSNSISADSASRTLKRLKAQHTLAFSSPRVALEAYKLMGVYKYKLAARRFIYELFDGVAWASADLSLLTFPTFEEN</sequence>
<evidence type="ECO:0000259" key="6">
    <source>
        <dbReference type="SMART" id="SM01310"/>
    </source>
</evidence>
<dbReference type="Pfam" id="PF14666">
    <property type="entry name" value="RICTOR_M"/>
    <property type="match status" value="1"/>
</dbReference>
<feature type="domain" description="Rapamycin-insensitive companion of mTOR" evidence="6">
    <location>
        <begin position="938"/>
        <end position="1017"/>
    </location>
</feature>
<dbReference type="InParanoid" id="A0A2P6MZ16"/>
<dbReference type="SMART" id="SM01308">
    <property type="entry name" value="RICTOR_N"/>
    <property type="match status" value="1"/>
</dbReference>
<keyword evidence="3" id="KW-0472">Membrane</keyword>
<dbReference type="Proteomes" id="UP000241769">
    <property type="component" value="Unassembled WGS sequence"/>
</dbReference>
<dbReference type="STRING" id="1890364.A0A2P6MZ16"/>
<dbReference type="FunCoup" id="A0A2P6MZ16">
    <property type="interactions" value="315"/>
</dbReference>
<gene>
    <name evidence="7" type="ORF">PROFUN_06212</name>
</gene>
<feature type="domain" description="Rapamycin-insensitive companion of mTOR N-terminal" evidence="5">
    <location>
        <begin position="50"/>
        <end position="458"/>
    </location>
</feature>
<feature type="region of interest" description="Disordered" evidence="2">
    <location>
        <begin position="499"/>
        <end position="518"/>
    </location>
</feature>
<feature type="compositionally biased region" description="Polar residues" evidence="2">
    <location>
        <begin position="505"/>
        <end position="516"/>
    </location>
</feature>
<dbReference type="Pfam" id="PF14663">
    <property type="entry name" value="RasGEF_N_2"/>
    <property type="match status" value="1"/>
</dbReference>
<evidence type="ECO:0000313" key="8">
    <source>
        <dbReference type="Proteomes" id="UP000241769"/>
    </source>
</evidence>
<evidence type="ECO:0000313" key="7">
    <source>
        <dbReference type="EMBL" id="PRP76934.1"/>
    </source>
</evidence>
<dbReference type="GO" id="GO:0038203">
    <property type="term" value="P:TORC2 signaling"/>
    <property type="evidence" value="ECO:0007669"/>
    <property type="project" value="TreeGrafter"/>
</dbReference>
<dbReference type="InterPro" id="IPR016024">
    <property type="entry name" value="ARM-type_fold"/>
</dbReference>
<proteinExistence type="inferred from homology"/>
<dbReference type="InterPro" id="IPR028268">
    <property type="entry name" value="Pianissimo_fam"/>
</dbReference>
<keyword evidence="8" id="KW-1185">Reference proteome</keyword>
<evidence type="ECO:0000259" key="4">
    <source>
        <dbReference type="SMART" id="SM01307"/>
    </source>
</evidence>
<dbReference type="GO" id="GO:0031932">
    <property type="term" value="C:TORC2 complex"/>
    <property type="evidence" value="ECO:0007669"/>
    <property type="project" value="InterPro"/>
</dbReference>
<evidence type="ECO:0000256" key="3">
    <source>
        <dbReference type="SAM" id="Phobius"/>
    </source>
</evidence>
<evidence type="ECO:0000256" key="2">
    <source>
        <dbReference type="SAM" id="MobiDB-lite"/>
    </source>
</evidence>
<organism evidence="7 8">
    <name type="scientific">Planoprotostelium fungivorum</name>
    <dbReference type="NCBI Taxonomy" id="1890364"/>
    <lineage>
        <taxon>Eukaryota</taxon>
        <taxon>Amoebozoa</taxon>
        <taxon>Evosea</taxon>
        <taxon>Variosea</taxon>
        <taxon>Cavosteliida</taxon>
        <taxon>Cavosteliaceae</taxon>
        <taxon>Planoprotostelium</taxon>
    </lineage>
</organism>
<accession>A0A2P6MZ16</accession>
<dbReference type="Pfam" id="PF14668">
    <property type="entry name" value="RICTOR_V"/>
    <property type="match status" value="1"/>
</dbReference>
<dbReference type="OrthoDB" id="14744at2759"/>
<keyword evidence="3" id="KW-1133">Transmembrane helix</keyword>
<dbReference type="SMART" id="SM01307">
    <property type="entry name" value="RICTOR_M"/>
    <property type="match status" value="1"/>
</dbReference>
<protein>
    <submittedName>
        <fullName evidence="7">Cytosolic regulator of adenylyl cyclase</fullName>
    </submittedName>
</protein>
<dbReference type="InterPro" id="IPR029451">
    <property type="entry name" value="RICTOR_M"/>
</dbReference>
<evidence type="ECO:0000259" key="5">
    <source>
        <dbReference type="SMART" id="SM01308"/>
    </source>
</evidence>
<dbReference type="SMART" id="SM01310">
    <property type="entry name" value="RICTOR_V"/>
    <property type="match status" value="1"/>
</dbReference>
<dbReference type="AlphaFoldDB" id="A0A2P6MZ16"/>
<dbReference type="SUPFAM" id="SSF48371">
    <property type="entry name" value="ARM repeat"/>
    <property type="match status" value="1"/>
</dbReference>
<feature type="domain" description="Rapamycin-insensitive companion of mTOR middle" evidence="4">
    <location>
        <begin position="543"/>
        <end position="770"/>
    </location>
</feature>
<feature type="transmembrane region" description="Helical" evidence="3">
    <location>
        <begin position="314"/>
        <end position="337"/>
    </location>
</feature>
<feature type="region of interest" description="Disordered" evidence="2">
    <location>
        <begin position="1"/>
        <end position="29"/>
    </location>
</feature>
<keyword evidence="3" id="KW-0812">Transmembrane</keyword>
<dbReference type="PANTHER" id="PTHR13298">
    <property type="entry name" value="CYTOSOLIC REGULATOR PIANISSIMO"/>
    <property type="match status" value="1"/>
</dbReference>
<dbReference type="InterPro" id="IPR029453">
    <property type="entry name" value="Rictor_IV"/>
</dbReference>